<dbReference type="GO" id="GO:0031419">
    <property type="term" value="F:cobalamin binding"/>
    <property type="evidence" value="ECO:0007669"/>
    <property type="project" value="InterPro"/>
</dbReference>
<evidence type="ECO:0000256" key="5">
    <source>
        <dbReference type="ARBA" id="ARBA00022691"/>
    </source>
</evidence>
<dbReference type="GO" id="GO:0003824">
    <property type="term" value="F:catalytic activity"/>
    <property type="evidence" value="ECO:0007669"/>
    <property type="project" value="InterPro"/>
</dbReference>
<dbReference type="InParanoid" id="Q01UE2"/>
<dbReference type="SMART" id="SM00729">
    <property type="entry name" value="Elp3"/>
    <property type="match status" value="1"/>
</dbReference>
<dbReference type="AlphaFoldDB" id="Q01UE2"/>
<evidence type="ECO:0000256" key="4">
    <source>
        <dbReference type="ARBA" id="ARBA00022679"/>
    </source>
</evidence>
<gene>
    <name evidence="11" type="ordered locus">Acid_5781</name>
</gene>
<proteinExistence type="predicted"/>
<dbReference type="InterPro" id="IPR034466">
    <property type="entry name" value="Methyltransferase_Class_B"/>
</dbReference>
<keyword evidence="7" id="KW-0408">Iron</keyword>
<dbReference type="SUPFAM" id="SSF102114">
    <property type="entry name" value="Radical SAM enzymes"/>
    <property type="match status" value="1"/>
</dbReference>
<dbReference type="InterPro" id="IPR023404">
    <property type="entry name" value="rSAM_horseshoe"/>
</dbReference>
<sequence>MPKVFLVNPSNVTPGYSFITPRWLFVLAGATPVELAGDPILIDESLERFDATQVSPGDVVGIGITSGNCLPGYRVLKEAKERGGTVVVGGIHATIFPEEPLSMGADSVVTGNGDLIWRKVVEDALSGRLQRRYDGGRVPGEEMAKARWDLLDPSKYMMASIQTVAGCPENCSFCSVWVTDGRKPRQRLAEKVIEEANELYRMGFRYIVFADDNFNPATLGRIAREPNLQVRQSLETIRQERLRFFEQYHRSVPDNLYAFTQMTAEIIDDDEYLRGMRDHMRIRTALIGVESFDEEGLEAANKQWNPVGQKMVRTIQTIQERGILVLASYICGLESDSVNSLRVMRRHALESGAVLAQFTVYFPSPGTKDYHEMIRDRVQIGQAGYVPKHKTRITQDQFWLHPGQRADVVALAGLSKAELLREHAACWKAYYSLPAIVGRMRKGVGKSWPAAGKLAYLFVSLAFCRVYAEHGVSADSVQRGKMGGTTKLLIQTGVGVYSFFFRRKAFRFRVT</sequence>
<dbReference type="KEGG" id="sus:Acid_5781"/>
<evidence type="ECO:0000259" key="9">
    <source>
        <dbReference type="PROSITE" id="PS51332"/>
    </source>
</evidence>
<dbReference type="PANTHER" id="PTHR43409">
    <property type="entry name" value="ANAEROBIC MAGNESIUM-PROTOPORPHYRIN IX MONOMETHYL ESTER CYCLASE-RELATED"/>
    <property type="match status" value="1"/>
</dbReference>
<name>Q01UE2_SOLUE</name>
<dbReference type="PANTHER" id="PTHR43409:SF7">
    <property type="entry name" value="BLL1977 PROTEIN"/>
    <property type="match status" value="1"/>
</dbReference>
<dbReference type="SFLD" id="SFLDG01123">
    <property type="entry name" value="methyltransferase_(Class_B)"/>
    <property type="match status" value="1"/>
</dbReference>
<feature type="domain" description="B12-binding" evidence="9">
    <location>
        <begin position="1"/>
        <end position="131"/>
    </location>
</feature>
<keyword evidence="2" id="KW-0004">4Fe-4S</keyword>
<dbReference type="InterPro" id="IPR051198">
    <property type="entry name" value="BchE-like"/>
</dbReference>
<keyword evidence="8" id="KW-0411">Iron-sulfur</keyword>
<accession>Q01UE2</accession>
<keyword evidence="4" id="KW-0808">Transferase</keyword>
<dbReference type="InterPro" id="IPR006638">
    <property type="entry name" value="Elp3/MiaA/NifB-like_rSAM"/>
</dbReference>
<dbReference type="InterPro" id="IPR020612">
    <property type="entry name" value="Methylthiotransferase_CS"/>
</dbReference>
<keyword evidence="6" id="KW-0479">Metal-binding</keyword>
<evidence type="ECO:0000259" key="10">
    <source>
        <dbReference type="PROSITE" id="PS51918"/>
    </source>
</evidence>
<dbReference type="PROSITE" id="PS51918">
    <property type="entry name" value="RADICAL_SAM"/>
    <property type="match status" value="1"/>
</dbReference>
<evidence type="ECO:0000256" key="6">
    <source>
        <dbReference type="ARBA" id="ARBA00022723"/>
    </source>
</evidence>
<dbReference type="InterPro" id="IPR058240">
    <property type="entry name" value="rSAM_sf"/>
</dbReference>
<dbReference type="GO" id="GO:0046872">
    <property type="term" value="F:metal ion binding"/>
    <property type="evidence" value="ECO:0007669"/>
    <property type="project" value="UniProtKB-KW"/>
</dbReference>
<dbReference type="GO" id="GO:0051539">
    <property type="term" value="F:4 iron, 4 sulfur cluster binding"/>
    <property type="evidence" value="ECO:0007669"/>
    <property type="project" value="UniProtKB-KW"/>
</dbReference>
<organism evidence="11">
    <name type="scientific">Solibacter usitatus (strain Ellin6076)</name>
    <dbReference type="NCBI Taxonomy" id="234267"/>
    <lineage>
        <taxon>Bacteria</taxon>
        <taxon>Pseudomonadati</taxon>
        <taxon>Acidobacteriota</taxon>
        <taxon>Terriglobia</taxon>
        <taxon>Bryobacterales</taxon>
        <taxon>Solibacteraceae</taxon>
        <taxon>Candidatus Solibacter</taxon>
    </lineage>
</organism>
<dbReference type="InterPro" id="IPR007197">
    <property type="entry name" value="rSAM"/>
</dbReference>
<evidence type="ECO:0000256" key="8">
    <source>
        <dbReference type="ARBA" id="ARBA00023014"/>
    </source>
</evidence>
<evidence type="ECO:0000256" key="2">
    <source>
        <dbReference type="ARBA" id="ARBA00022485"/>
    </source>
</evidence>
<dbReference type="Gene3D" id="3.40.50.280">
    <property type="entry name" value="Cobalamin-binding domain"/>
    <property type="match status" value="1"/>
</dbReference>
<evidence type="ECO:0000256" key="1">
    <source>
        <dbReference type="ARBA" id="ARBA00001966"/>
    </source>
</evidence>
<dbReference type="InterPro" id="IPR006158">
    <property type="entry name" value="Cobalamin-bd"/>
</dbReference>
<dbReference type="SFLD" id="SFLDG01082">
    <property type="entry name" value="B12-binding_domain_containing"/>
    <property type="match status" value="1"/>
</dbReference>
<dbReference type="STRING" id="234267.Acid_5781"/>
<keyword evidence="5" id="KW-0949">S-adenosyl-L-methionine</keyword>
<evidence type="ECO:0000256" key="3">
    <source>
        <dbReference type="ARBA" id="ARBA00022603"/>
    </source>
</evidence>
<keyword evidence="3" id="KW-0489">Methyltransferase</keyword>
<dbReference type="eggNOG" id="COG1032">
    <property type="taxonomic scope" value="Bacteria"/>
</dbReference>
<dbReference type="CDD" id="cd01335">
    <property type="entry name" value="Radical_SAM"/>
    <property type="match status" value="1"/>
</dbReference>
<comment type="cofactor">
    <cofactor evidence="1">
        <name>[4Fe-4S] cluster</name>
        <dbReference type="ChEBI" id="CHEBI:49883"/>
    </cofactor>
</comment>
<dbReference type="GO" id="GO:0005829">
    <property type="term" value="C:cytosol"/>
    <property type="evidence" value="ECO:0007669"/>
    <property type="project" value="TreeGrafter"/>
</dbReference>
<evidence type="ECO:0000256" key="7">
    <source>
        <dbReference type="ARBA" id="ARBA00023004"/>
    </source>
</evidence>
<dbReference type="PROSITE" id="PS01278">
    <property type="entry name" value="MTTASE_RADICAL"/>
    <property type="match status" value="1"/>
</dbReference>
<dbReference type="EMBL" id="CP000473">
    <property type="protein sequence ID" value="ABJ86728.1"/>
    <property type="molecule type" value="Genomic_DNA"/>
</dbReference>
<dbReference type="PROSITE" id="PS51332">
    <property type="entry name" value="B12_BINDING"/>
    <property type="match status" value="1"/>
</dbReference>
<dbReference type="OrthoDB" id="9801424at2"/>
<feature type="domain" description="Radical SAM core" evidence="10">
    <location>
        <begin position="151"/>
        <end position="396"/>
    </location>
</feature>
<evidence type="ECO:0000313" key="11">
    <source>
        <dbReference type="EMBL" id="ABJ86728.1"/>
    </source>
</evidence>
<dbReference type="HOGENOM" id="CLU_021572_5_1_0"/>
<reference evidence="11" key="1">
    <citation type="submission" date="2006-10" db="EMBL/GenBank/DDBJ databases">
        <title>Complete sequence of Solibacter usitatus Ellin6076.</title>
        <authorList>
            <consortium name="US DOE Joint Genome Institute"/>
            <person name="Copeland A."/>
            <person name="Lucas S."/>
            <person name="Lapidus A."/>
            <person name="Barry K."/>
            <person name="Detter J.C."/>
            <person name="Glavina del Rio T."/>
            <person name="Hammon N."/>
            <person name="Israni S."/>
            <person name="Dalin E."/>
            <person name="Tice H."/>
            <person name="Pitluck S."/>
            <person name="Thompson L.S."/>
            <person name="Brettin T."/>
            <person name="Bruce D."/>
            <person name="Han C."/>
            <person name="Tapia R."/>
            <person name="Gilna P."/>
            <person name="Schmutz J."/>
            <person name="Larimer F."/>
            <person name="Land M."/>
            <person name="Hauser L."/>
            <person name="Kyrpides N."/>
            <person name="Mikhailova N."/>
            <person name="Janssen P.H."/>
            <person name="Kuske C.R."/>
            <person name="Richardson P."/>
        </authorList>
    </citation>
    <scope>NUCLEOTIDE SEQUENCE</scope>
    <source>
        <strain evidence="11">Ellin6076</strain>
    </source>
</reference>
<dbReference type="SFLD" id="SFLDS00029">
    <property type="entry name" value="Radical_SAM"/>
    <property type="match status" value="1"/>
</dbReference>
<dbReference type="Pfam" id="PF04055">
    <property type="entry name" value="Radical_SAM"/>
    <property type="match status" value="1"/>
</dbReference>
<protein>
    <submittedName>
        <fullName evidence="11">Radical SAM domain protein</fullName>
    </submittedName>
</protein>
<dbReference type="Gene3D" id="3.80.30.20">
    <property type="entry name" value="tm_1862 like domain"/>
    <property type="match status" value="1"/>
</dbReference>